<dbReference type="InterPro" id="IPR043502">
    <property type="entry name" value="DNA/RNA_pol_sf"/>
</dbReference>
<dbReference type="SUPFAM" id="SSF57756">
    <property type="entry name" value="Retrovirus zinc finger-like domains"/>
    <property type="match status" value="1"/>
</dbReference>
<gene>
    <name evidence="7" type="ORF">F3Y22_tig00110503pilonHSYRG00682</name>
</gene>
<sequence>MRGRSTERGQSSSHKHGRSKSRCKKNLKCYNCGKKGHLKKDYWSLNKNSNPQGNTKNTSEDRDALCCEASTTVEGGSVYSCNDHALEIVGVGTIKLKMYDGTIKVVQDVRHVKGLKKILLSYELLDNNARKIETRKGIMKFTVANTPQQNGVAERMNKTLLERTRAMLRAAGLEKSFWVEAVNTAYYLVNRAPSTAIELKTPMEMWIGKPADYSNLNVFESVMYVMYNSQEISKLDPKSRKCKFLGYTDGVKGMSPSNEEERIEMSRVPYASTVGSLMFAMIYTRPNIAQAVGVVSRYMENLGKEHWNTVKRILRYIKGTSNVALCYRGSNLLINGYVDSDYAGDLDKSKSTTGYVFKIVGGAVRCVSKLQSVVDTSTIEAEYVAATQASEEVIWLKMLLEELGHNQDYASSRRSLNFIVSLSVGEVKVEEPTKNDELQAVRLESRFTEEEVFQEGFFVRILKKMRFGERWQRWIYGCISFAFISVLVNGSSIDSFHLARGLRQGCPLSPILFNMVDEALNLMIYKAVEVGLFSVCIVGNGSSWVEVSHLQYANYLILFYGSSETQVLKVKRVLRVFELALGLELNLRKCSAFGINVNEEEVHVWAARAGCSVGSFPSTYLGVSLGTHRNSNSLWESGWWWNIELHRDVFDWEFEQWNSLNQELSFLDGRRGGIDGILYEADFNTLFSFSVPIGGGSHLLAELLAIGSRRLLLVLQNGPTFLVIWFRSPRMRIFPLMILGYWYGAELGGAYIGLGL</sequence>
<dbReference type="Proteomes" id="UP000436088">
    <property type="component" value="Unassembled WGS sequence"/>
</dbReference>
<dbReference type="GO" id="GO:0015074">
    <property type="term" value="P:DNA integration"/>
    <property type="evidence" value="ECO:0007669"/>
    <property type="project" value="InterPro"/>
</dbReference>
<organism evidence="7 8">
    <name type="scientific">Hibiscus syriacus</name>
    <name type="common">Rose of Sharon</name>
    <dbReference type="NCBI Taxonomy" id="106335"/>
    <lineage>
        <taxon>Eukaryota</taxon>
        <taxon>Viridiplantae</taxon>
        <taxon>Streptophyta</taxon>
        <taxon>Embryophyta</taxon>
        <taxon>Tracheophyta</taxon>
        <taxon>Spermatophyta</taxon>
        <taxon>Magnoliopsida</taxon>
        <taxon>eudicotyledons</taxon>
        <taxon>Gunneridae</taxon>
        <taxon>Pentapetalae</taxon>
        <taxon>rosids</taxon>
        <taxon>malvids</taxon>
        <taxon>Malvales</taxon>
        <taxon>Malvaceae</taxon>
        <taxon>Malvoideae</taxon>
        <taxon>Hibiscus</taxon>
    </lineage>
</organism>
<evidence type="ECO:0000259" key="6">
    <source>
        <dbReference type="PROSITE" id="PS50994"/>
    </source>
</evidence>
<dbReference type="Pfam" id="PF00078">
    <property type="entry name" value="RVT_1"/>
    <property type="match status" value="1"/>
</dbReference>
<keyword evidence="4" id="KW-0472">Membrane</keyword>
<evidence type="ECO:0000313" key="8">
    <source>
        <dbReference type="Proteomes" id="UP000436088"/>
    </source>
</evidence>
<dbReference type="InterPro" id="IPR000477">
    <property type="entry name" value="RT_dom"/>
</dbReference>
<dbReference type="PROSITE" id="PS50994">
    <property type="entry name" value="INTEGRASE"/>
    <property type="match status" value="1"/>
</dbReference>
<dbReference type="InterPro" id="IPR054722">
    <property type="entry name" value="PolX-like_BBD"/>
</dbReference>
<feature type="domain" description="CCHC-type" evidence="5">
    <location>
        <begin position="28"/>
        <end position="41"/>
    </location>
</feature>
<dbReference type="CDD" id="cd09272">
    <property type="entry name" value="RNase_HI_RT_Ty1"/>
    <property type="match status" value="1"/>
</dbReference>
<dbReference type="SUPFAM" id="SSF53098">
    <property type="entry name" value="Ribonuclease H-like"/>
    <property type="match status" value="1"/>
</dbReference>
<dbReference type="GO" id="GO:0004190">
    <property type="term" value="F:aspartic-type endopeptidase activity"/>
    <property type="evidence" value="ECO:0007669"/>
    <property type="project" value="UniProtKB-KW"/>
</dbReference>
<keyword evidence="1" id="KW-0645">Protease</keyword>
<name>A0A6A3ADD0_HIBSY</name>
<dbReference type="Gene3D" id="3.30.420.10">
    <property type="entry name" value="Ribonuclease H-like superfamily/Ribonuclease H"/>
    <property type="match status" value="1"/>
</dbReference>
<keyword evidence="8" id="KW-1185">Reference proteome</keyword>
<feature type="region of interest" description="Disordered" evidence="3">
    <location>
        <begin position="1"/>
        <end position="22"/>
    </location>
</feature>
<comment type="caution">
    <text evidence="7">The sequence shown here is derived from an EMBL/GenBank/DDBJ whole genome shotgun (WGS) entry which is preliminary data.</text>
</comment>
<keyword evidence="1" id="KW-0378">Hydrolase</keyword>
<evidence type="ECO:0008006" key="9">
    <source>
        <dbReference type="Google" id="ProtNLM"/>
    </source>
</evidence>
<keyword evidence="2" id="KW-0479">Metal-binding</keyword>
<dbReference type="PANTHER" id="PTHR11439:SF467">
    <property type="entry name" value="INTEGRASE CATALYTIC DOMAIN-CONTAINING PROTEIN"/>
    <property type="match status" value="1"/>
</dbReference>
<proteinExistence type="predicted"/>
<dbReference type="GO" id="GO:0008270">
    <property type="term" value="F:zinc ion binding"/>
    <property type="evidence" value="ECO:0007669"/>
    <property type="project" value="UniProtKB-KW"/>
</dbReference>
<dbReference type="InterPro" id="IPR001878">
    <property type="entry name" value="Znf_CCHC"/>
</dbReference>
<evidence type="ECO:0000259" key="5">
    <source>
        <dbReference type="PROSITE" id="PS50158"/>
    </source>
</evidence>
<dbReference type="InterPro" id="IPR036875">
    <property type="entry name" value="Znf_CCHC_sf"/>
</dbReference>
<evidence type="ECO:0000256" key="4">
    <source>
        <dbReference type="SAM" id="Phobius"/>
    </source>
</evidence>
<keyword evidence="4" id="KW-1133">Transmembrane helix</keyword>
<keyword evidence="2" id="KW-0862">Zinc</keyword>
<evidence type="ECO:0000256" key="3">
    <source>
        <dbReference type="SAM" id="MobiDB-lite"/>
    </source>
</evidence>
<feature type="compositionally biased region" description="Basic residues" evidence="3">
    <location>
        <begin position="13"/>
        <end position="22"/>
    </location>
</feature>
<keyword evidence="1" id="KW-0064">Aspartyl protease</keyword>
<accession>A0A6A3ADD0</accession>
<dbReference type="AlphaFoldDB" id="A0A6A3ADD0"/>
<evidence type="ECO:0000313" key="7">
    <source>
        <dbReference type="EMBL" id="KAE8702056.1"/>
    </source>
</evidence>
<dbReference type="InterPro" id="IPR012337">
    <property type="entry name" value="RNaseH-like_sf"/>
</dbReference>
<feature type="transmembrane region" description="Helical" evidence="4">
    <location>
        <begin position="733"/>
        <end position="754"/>
    </location>
</feature>
<dbReference type="SUPFAM" id="SSF56672">
    <property type="entry name" value="DNA/RNA polymerases"/>
    <property type="match status" value="1"/>
</dbReference>
<dbReference type="Pfam" id="PF25597">
    <property type="entry name" value="SH3_retrovirus"/>
    <property type="match status" value="1"/>
</dbReference>
<dbReference type="Pfam" id="PF00098">
    <property type="entry name" value="zf-CCHC"/>
    <property type="match status" value="1"/>
</dbReference>
<dbReference type="EMBL" id="VEPZ02001013">
    <property type="protein sequence ID" value="KAE8702056.1"/>
    <property type="molecule type" value="Genomic_DNA"/>
</dbReference>
<evidence type="ECO:0000256" key="2">
    <source>
        <dbReference type="PROSITE-ProRule" id="PRU00047"/>
    </source>
</evidence>
<dbReference type="Pfam" id="PF22936">
    <property type="entry name" value="Pol_BBD"/>
    <property type="match status" value="1"/>
</dbReference>
<dbReference type="InterPro" id="IPR057670">
    <property type="entry name" value="SH3_retrovirus"/>
</dbReference>
<dbReference type="GO" id="GO:0003676">
    <property type="term" value="F:nucleic acid binding"/>
    <property type="evidence" value="ECO:0007669"/>
    <property type="project" value="InterPro"/>
</dbReference>
<keyword evidence="2" id="KW-0863">Zinc-finger</keyword>
<dbReference type="PANTHER" id="PTHR11439">
    <property type="entry name" value="GAG-POL-RELATED RETROTRANSPOSON"/>
    <property type="match status" value="1"/>
</dbReference>
<evidence type="ECO:0000256" key="1">
    <source>
        <dbReference type="ARBA" id="ARBA00022750"/>
    </source>
</evidence>
<keyword evidence="4" id="KW-0812">Transmembrane</keyword>
<feature type="domain" description="Integrase catalytic" evidence="6">
    <location>
        <begin position="123"/>
        <end position="210"/>
    </location>
</feature>
<protein>
    <recommendedName>
        <fullName evidence="9">Integrase catalytic domain-containing protein</fullName>
    </recommendedName>
</protein>
<dbReference type="InterPro" id="IPR001584">
    <property type="entry name" value="Integrase_cat-core"/>
</dbReference>
<reference evidence="7" key="1">
    <citation type="submission" date="2019-09" db="EMBL/GenBank/DDBJ databases">
        <title>Draft genome information of white flower Hibiscus syriacus.</title>
        <authorList>
            <person name="Kim Y.-M."/>
        </authorList>
    </citation>
    <scope>NUCLEOTIDE SEQUENCE [LARGE SCALE GENOMIC DNA]</scope>
    <source>
        <strain evidence="7">YM2019G1</strain>
    </source>
</reference>
<dbReference type="InterPro" id="IPR036397">
    <property type="entry name" value="RNaseH_sf"/>
</dbReference>
<feature type="transmembrane region" description="Helical" evidence="4">
    <location>
        <begin position="474"/>
        <end position="493"/>
    </location>
</feature>
<dbReference type="PROSITE" id="PS50158">
    <property type="entry name" value="ZF_CCHC"/>
    <property type="match status" value="1"/>
</dbReference>